<organism evidence="2 3">
    <name type="scientific">Stenotrophomonas nematodicola</name>
    <dbReference type="NCBI Taxonomy" id="2656746"/>
    <lineage>
        <taxon>Bacteria</taxon>
        <taxon>Pseudomonadati</taxon>
        <taxon>Pseudomonadota</taxon>
        <taxon>Gammaproteobacteria</taxon>
        <taxon>Lysobacterales</taxon>
        <taxon>Lysobacteraceae</taxon>
        <taxon>Stenotrophomonas</taxon>
    </lineage>
</organism>
<gene>
    <name evidence="2" type="ORF">ACEU0G_000309</name>
</gene>
<dbReference type="Proteomes" id="UP001605261">
    <property type="component" value="Unassembled WGS sequence"/>
</dbReference>
<dbReference type="RefSeq" id="WP_394164034.1">
    <property type="nucleotide sequence ID" value="NZ_JBHGCJ010000011.1"/>
</dbReference>
<comment type="caution">
    <text evidence="2">The sequence shown here is derived from an EMBL/GenBank/DDBJ whole genome shotgun (WGS) entry which is preliminary data.</text>
</comment>
<dbReference type="PROSITE" id="PS51257">
    <property type="entry name" value="PROKAR_LIPOPROTEIN"/>
    <property type="match status" value="1"/>
</dbReference>
<feature type="signal peptide" evidence="1">
    <location>
        <begin position="1"/>
        <end position="21"/>
    </location>
</feature>
<feature type="chain" id="PRO_5045773583" description="Lipoprotein" evidence="1">
    <location>
        <begin position="22"/>
        <end position="288"/>
    </location>
</feature>
<evidence type="ECO:0000313" key="3">
    <source>
        <dbReference type="Proteomes" id="UP001605261"/>
    </source>
</evidence>
<accession>A0ABW7D3R9</accession>
<dbReference type="EMBL" id="JBHGCJ010000011">
    <property type="protein sequence ID" value="MFG6110434.1"/>
    <property type="molecule type" value="Genomic_DNA"/>
</dbReference>
<protein>
    <recommendedName>
        <fullName evidence="4">Lipoprotein</fullName>
    </recommendedName>
</protein>
<proteinExistence type="predicted"/>
<evidence type="ECO:0000256" key="1">
    <source>
        <dbReference type="SAM" id="SignalP"/>
    </source>
</evidence>
<evidence type="ECO:0000313" key="2">
    <source>
        <dbReference type="EMBL" id="MFG6110434.1"/>
    </source>
</evidence>
<keyword evidence="1" id="KW-0732">Signal</keyword>
<sequence length="288" mass="30715">MSAMPLKSLLALAIGASAVLAGCKPAAAPAPAQPTAPSAAAAAPATAAPHVSRTARLQAFLAQRYGKDARLSEGWRGTWTQDGQARATDWTVCAEQPVVSGDSWQQLLAVCGELVEGGHADPGTIDFYVLRPAADGFDVAAELTGGTYGSSGRPGTVEIIRAGSDFYGFRNESGWYGQGYALQSQALILPGPNGLVDTGSVRSHIDNTAAYDCDDAEQADDCRTRTFNLDFALRMDDSDRSARTWPLVIEETGIECGGRQVRREHRFTLDPKTWTYAFPDALQREGCQ</sequence>
<keyword evidence="3" id="KW-1185">Reference proteome</keyword>
<reference evidence="2 3" key="1">
    <citation type="submission" date="2024-09" db="EMBL/GenBank/DDBJ databases">
        <authorList>
            <consortium name="All-Russian atlas of soil microorganisms"/>
            <consortium name="as a basis for the search for new antimicrobial producers and enzymes with unique properties"/>
            <person name="Sokolova E.A."/>
            <person name="Voronina E.N."/>
        </authorList>
    </citation>
    <scope>NUCLEOTIDE SEQUENCE [LARGE SCALE GENOMIC DNA]</scope>
    <source>
        <strain evidence="2 3">AF-22b-331.1</strain>
    </source>
</reference>
<evidence type="ECO:0008006" key="4">
    <source>
        <dbReference type="Google" id="ProtNLM"/>
    </source>
</evidence>
<name>A0ABW7D3R9_9GAMM</name>